<evidence type="ECO:0000313" key="14">
    <source>
        <dbReference type="Proteomes" id="UP000064893"/>
    </source>
</evidence>
<feature type="transmembrane region" description="Helical" evidence="11">
    <location>
        <begin position="413"/>
        <end position="433"/>
    </location>
</feature>
<keyword evidence="9" id="KW-0407">Ion channel</keyword>
<dbReference type="AlphaFoldDB" id="A0A0S2HX48"/>
<keyword evidence="6 11" id="KW-0472">Membrane</keyword>
<dbReference type="Gene3D" id="3.10.580.10">
    <property type="entry name" value="CBS-domain"/>
    <property type="match status" value="1"/>
</dbReference>
<dbReference type="SMART" id="SM00116">
    <property type="entry name" value="CBS"/>
    <property type="match status" value="2"/>
</dbReference>
<evidence type="ECO:0000256" key="4">
    <source>
        <dbReference type="ARBA" id="ARBA00022989"/>
    </source>
</evidence>
<feature type="transmembrane region" description="Helical" evidence="11">
    <location>
        <begin position="383"/>
        <end position="407"/>
    </location>
</feature>
<evidence type="ECO:0000256" key="1">
    <source>
        <dbReference type="ARBA" id="ARBA00004141"/>
    </source>
</evidence>
<dbReference type="CDD" id="cd00400">
    <property type="entry name" value="Voltage_gated_ClC"/>
    <property type="match status" value="1"/>
</dbReference>
<feature type="transmembrane region" description="Helical" evidence="11">
    <location>
        <begin position="158"/>
        <end position="185"/>
    </location>
</feature>
<feature type="domain" description="CBS" evidence="12">
    <location>
        <begin position="533"/>
        <end position="589"/>
    </location>
</feature>
<feature type="domain" description="CBS" evidence="12">
    <location>
        <begin position="468"/>
        <end position="526"/>
    </location>
</feature>
<evidence type="ECO:0000313" key="13">
    <source>
        <dbReference type="EMBL" id="ALO14600.1"/>
    </source>
</evidence>
<dbReference type="PANTHER" id="PTHR43427:SF6">
    <property type="entry name" value="CHLORIDE CHANNEL PROTEIN CLC-E"/>
    <property type="match status" value="1"/>
</dbReference>
<evidence type="ECO:0000256" key="3">
    <source>
        <dbReference type="ARBA" id="ARBA00022692"/>
    </source>
</evidence>
<keyword evidence="2" id="KW-0813">Transport</keyword>
<dbReference type="PROSITE" id="PS51371">
    <property type="entry name" value="CBS"/>
    <property type="match status" value="2"/>
</dbReference>
<dbReference type="InterPro" id="IPR001807">
    <property type="entry name" value="ClC"/>
</dbReference>
<proteinExistence type="predicted"/>
<sequence length="592" mass="65985">MRRKGTVGNRIYLWMVNNLSKRQLMGILAALVGLAAGFAAVLLKNMVHFISHQLHAFSIEEYQNYIYIISPVLGIFLTILFIKYVLRKPIGHGVPGILHSISRNNGFLHRYKTFSSLIASTFTVGFGGSVGLEGPIVGTGAAIGSNVGRTFKLNRRQIVTLIGCASSGAVAAIFNAPIAGIVFSLEILMLDLTFSSLIPLLIASASAVVTSYFFLGNDILYKFEVITTFELSDLLFYILLGIFSGLVSVFFARIYRFMDHRFERVRNAYHRLLAGGLLLGLLIFLFPSLYGEGYNEINQCLAGDMDYLFSRSFFYGFQDQIWVIILLLFAVTMLKVVATAATFGAGGIGGIFAPALFIGANAGMFLGKLINMTGLHEISERNFALVGMGGLIAGVLHAPLFAIFLIADISGGYSLFVPLMITSIFSYVIVRYYHPNSVYTYQLAQRKELITHDKDKSVLNLMTIDNLIETNFLPVYADANLGEFLETVTKSKRNVFPVIDHENNLQGIVFINDIRHIILKRDLYDKIQMRDLMYMPSPLVHPDESMEGVAKKFQTTSHYNLPVVKDGKYIGFISRANMFSTYRKILRDFSEE</sequence>
<dbReference type="RefSeq" id="WP_057952133.1">
    <property type="nucleotide sequence ID" value="NZ_CP013118.1"/>
</dbReference>
<dbReference type="InterPro" id="IPR000644">
    <property type="entry name" value="CBS_dom"/>
</dbReference>
<dbReference type="OrthoDB" id="9812438at2"/>
<organism evidence="13 14">
    <name type="scientific">Salinivirga cyanobacteriivorans</name>
    <dbReference type="NCBI Taxonomy" id="1307839"/>
    <lineage>
        <taxon>Bacteria</taxon>
        <taxon>Pseudomonadati</taxon>
        <taxon>Bacteroidota</taxon>
        <taxon>Bacteroidia</taxon>
        <taxon>Bacteroidales</taxon>
        <taxon>Salinivirgaceae</taxon>
        <taxon>Salinivirga</taxon>
    </lineage>
</organism>
<keyword evidence="7" id="KW-0869">Chloride channel</keyword>
<evidence type="ECO:0000259" key="12">
    <source>
        <dbReference type="PROSITE" id="PS51371"/>
    </source>
</evidence>
<evidence type="ECO:0000256" key="7">
    <source>
        <dbReference type="ARBA" id="ARBA00023173"/>
    </source>
</evidence>
<dbReference type="Gene3D" id="1.10.3080.10">
    <property type="entry name" value="Clc chloride channel"/>
    <property type="match status" value="1"/>
</dbReference>
<dbReference type="Pfam" id="PF00654">
    <property type="entry name" value="Voltage_CLC"/>
    <property type="match status" value="1"/>
</dbReference>
<dbReference type="Pfam" id="PF00571">
    <property type="entry name" value="CBS"/>
    <property type="match status" value="2"/>
</dbReference>
<feature type="transmembrane region" description="Helical" evidence="11">
    <location>
        <begin position="351"/>
        <end position="371"/>
    </location>
</feature>
<dbReference type="InterPro" id="IPR046342">
    <property type="entry name" value="CBS_dom_sf"/>
</dbReference>
<dbReference type="STRING" id="1307839.L21SP5_00933"/>
<name>A0A0S2HX48_9BACT</name>
<dbReference type="PANTHER" id="PTHR43427">
    <property type="entry name" value="CHLORIDE CHANNEL PROTEIN CLC-E"/>
    <property type="match status" value="1"/>
</dbReference>
<accession>A0A0S2HX48</accession>
<gene>
    <name evidence="13" type="primary">clcB</name>
    <name evidence="13" type="ORF">L21SP5_00933</name>
</gene>
<evidence type="ECO:0000256" key="8">
    <source>
        <dbReference type="ARBA" id="ARBA00023214"/>
    </source>
</evidence>
<evidence type="ECO:0000256" key="9">
    <source>
        <dbReference type="ARBA" id="ARBA00023303"/>
    </source>
</evidence>
<dbReference type="InterPro" id="IPR014743">
    <property type="entry name" value="Cl-channel_core"/>
</dbReference>
<keyword evidence="4 11" id="KW-1133">Transmembrane helix</keyword>
<keyword evidence="5" id="KW-0406">Ion transport</keyword>
<feature type="transmembrane region" description="Helical" evidence="11">
    <location>
        <begin position="197"/>
        <end position="215"/>
    </location>
</feature>
<evidence type="ECO:0000256" key="5">
    <source>
        <dbReference type="ARBA" id="ARBA00023065"/>
    </source>
</evidence>
<dbReference type="KEGG" id="blq:L21SP5_00933"/>
<dbReference type="Proteomes" id="UP000064893">
    <property type="component" value="Chromosome"/>
</dbReference>
<feature type="transmembrane region" description="Helical" evidence="11">
    <location>
        <begin position="24"/>
        <end position="45"/>
    </location>
</feature>
<evidence type="ECO:0000256" key="11">
    <source>
        <dbReference type="SAM" id="Phobius"/>
    </source>
</evidence>
<keyword evidence="8" id="KW-0868">Chloride</keyword>
<keyword evidence="10" id="KW-0129">CBS domain</keyword>
<feature type="transmembrane region" description="Helical" evidence="11">
    <location>
        <begin position="235"/>
        <end position="256"/>
    </location>
</feature>
<dbReference type="SUPFAM" id="SSF81340">
    <property type="entry name" value="Clc chloride channel"/>
    <property type="match status" value="1"/>
</dbReference>
<dbReference type="EMBL" id="CP013118">
    <property type="protein sequence ID" value="ALO14600.1"/>
    <property type="molecule type" value="Genomic_DNA"/>
</dbReference>
<evidence type="ECO:0000256" key="2">
    <source>
        <dbReference type="ARBA" id="ARBA00022448"/>
    </source>
</evidence>
<dbReference type="InterPro" id="IPR050368">
    <property type="entry name" value="ClC-type_chloride_channel"/>
</dbReference>
<feature type="transmembrane region" description="Helical" evidence="11">
    <location>
        <begin position="321"/>
        <end position="345"/>
    </location>
</feature>
<evidence type="ECO:0000256" key="6">
    <source>
        <dbReference type="ARBA" id="ARBA00023136"/>
    </source>
</evidence>
<feature type="transmembrane region" description="Helical" evidence="11">
    <location>
        <begin position="268"/>
        <end position="286"/>
    </location>
</feature>
<keyword evidence="14" id="KW-1185">Reference proteome</keyword>
<keyword evidence="3 11" id="KW-0812">Transmembrane</keyword>
<dbReference type="GO" id="GO:0005254">
    <property type="term" value="F:chloride channel activity"/>
    <property type="evidence" value="ECO:0007669"/>
    <property type="project" value="UniProtKB-KW"/>
</dbReference>
<dbReference type="PRINTS" id="PR00762">
    <property type="entry name" value="CLCHANNEL"/>
</dbReference>
<comment type="subcellular location">
    <subcellularLocation>
        <location evidence="1">Membrane</location>
        <topology evidence="1">Multi-pass membrane protein</topology>
    </subcellularLocation>
</comment>
<dbReference type="SUPFAM" id="SSF54631">
    <property type="entry name" value="CBS-domain pair"/>
    <property type="match status" value="1"/>
</dbReference>
<protein>
    <submittedName>
        <fullName evidence="13">Voltage-gated ClC-type chloride channel ClcB</fullName>
    </submittedName>
</protein>
<evidence type="ECO:0000256" key="10">
    <source>
        <dbReference type="PROSITE-ProRule" id="PRU00703"/>
    </source>
</evidence>
<reference evidence="13 14" key="1">
    <citation type="submission" date="2015-11" db="EMBL/GenBank/DDBJ databases">
        <title>Description and complete genome sequence of a novel strain predominating in hypersaline microbial mats and representing a new family of the Bacteriodetes phylum.</title>
        <authorList>
            <person name="Spring S."/>
            <person name="Bunk B."/>
            <person name="Sproer C."/>
            <person name="Klenk H.-P."/>
        </authorList>
    </citation>
    <scope>NUCLEOTIDE SEQUENCE [LARGE SCALE GENOMIC DNA]</scope>
    <source>
        <strain evidence="13 14">L21-Spi-D4</strain>
    </source>
</reference>
<feature type="transmembrane region" description="Helical" evidence="11">
    <location>
        <begin position="65"/>
        <end position="86"/>
    </location>
</feature>
<dbReference type="GO" id="GO:0034707">
    <property type="term" value="C:chloride channel complex"/>
    <property type="evidence" value="ECO:0007669"/>
    <property type="project" value="UniProtKB-KW"/>
</dbReference>